<sequence length="378" mass="42175">MPATYGLEYHFNSDSNTGNRTTSPALFEDVNVFNFMSHPSTAPVPDLTGCVANFNEQGLWPLRNIDAVSAPMSPSGFIASQISRPSSLMLEDAHRDYHSGVQINLSKMDCTDLMSLREPVVANASTNVSKRFKCCDCGKEYTAKHNLRFSFNFIPYIDYFKHSSLVHSMSTPGFLQLSSLHILLLCVLSSIVPIITAASHSSPEPAVVLDIELIRHPHVGPLPIAVQFDKNDKIIPPPAVDEHGKPVAHPIDRDDAVVAPPKADEDWDLCIGGYCLKLLFDVSPRHLKEVILTGWNDEWAQDYIDLGRVTFKNKEQMYSVIRWFKKEIGKEPQSNLLFLNAVIHWLRDDAKAKGIAVEIKMDVWEAYFNAMHSVGGVA</sequence>
<protein>
    <submittedName>
        <fullName evidence="1">Uncharacterized protein</fullName>
    </submittedName>
</protein>
<reference evidence="1" key="1">
    <citation type="submission" date="2022-09" db="EMBL/GenBank/DDBJ databases">
        <title>A Global Phylogenomic Analysis of the Shiitake Genus Lentinula.</title>
        <authorList>
            <consortium name="DOE Joint Genome Institute"/>
            <person name="Sierra-Patev S."/>
            <person name="Min B."/>
            <person name="Naranjo-Ortiz M."/>
            <person name="Looney B."/>
            <person name="Konkel Z."/>
            <person name="Slot J.C."/>
            <person name="Sakamoto Y."/>
            <person name="Steenwyk J.L."/>
            <person name="Rokas A."/>
            <person name="Carro J."/>
            <person name="Camarero S."/>
            <person name="Ferreira P."/>
            <person name="Molpeceres G."/>
            <person name="Ruiz-Duenas F.J."/>
            <person name="Serrano A."/>
            <person name="Henrissat B."/>
            <person name="Drula E."/>
            <person name="Hughes K.W."/>
            <person name="Mata J.L."/>
            <person name="Ishikawa N.K."/>
            <person name="Vargas-Isla R."/>
            <person name="Ushijima S."/>
            <person name="Smith C.A."/>
            <person name="Ahrendt S."/>
            <person name="Andreopoulos W."/>
            <person name="He G."/>
            <person name="Labutti K."/>
            <person name="Lipzen A."/>
            <person name="Ng V."/>
            <person name="Riley R."/>
            <person name="Sandor L."/>
            <person name="Barry K."/>
            <person name="Martinez A.T."/>
            <person name="Xiao Y."/>
            <person name="Gibbons J.G."/>
            <person name="Terashima K."/>
            <person name="Grigoriev I.V."/>
            <person name="Hibbett D.S."/>
        </authorList>
    </citation>
    <scope>NUCLEOTIDE SEQUENCE</scope>
    <source>
        <strain evidence="1">TMI1499</strain>
    </source>
</reference>
<organism evidence="1 2">
    <name type="scientific">Lentinula aff. lateritia</name>
    <dbReference type="NCBI Taxonomy" id="2804960"/>
    <lineage>
        <taxon>Eukaryota</taxon>
        <taxon>Fungi</taxon>
        <taxon>Dikarya</taxon>
        <taxon>Basidiomycota</taxon>
        <taxon>Agaricomycotina</taxon>
        <taxon>Agaricomycetes</taxon>
        <taxon>Agaricomycetidae</taxon>
        <taxon>Agaricales</taxon>
        <taxon>Marasmiineae</taxon>
        <taxon>Omphalotaceae</taxon>
        <taxon>Lentinula</taxon>
    </lineage>
</organism>
<gene>
    <name evidence="1" type="ORF">F5876DRAFT_74632</name>
</gene>
<dbReference type="Proteomes" id="UP001163835">
    <property type="component" value="Unassembled WGS sequence"/>
</dbReference>
<accession>A0ACC1U6T5</accession>
<keyword evidence="2" id="KW-1185">Reference proteome</keyword>
<dbReference type="EMBL" id="MU795016">
    <property type="protein sequence ID" value="KAJ3812693.1"/>
    <property type="molecule type" value="Genomic_DNA"/>
</dbReference>
<evidence type="ECO:0000313" key="1">
    <source>
        <dbReference type="EMBL" id="KAJ3812693.1"/>
    </source>
</evidence>
<comment type="caution">
    <text evidence="1">The sequence shown here is derived from an EMBL/GenBank/DDBJ whole genome shotgun (WGS) entry which is preliminary data.</text>
</comment>
<name>A0ACC1U6T5_9AGAR</name>
<proteinExistence type="predicted"/>
<evidence type="ECO:0000313" key="2">
    <source>
        <dbReference type="Proteomes" id="UP001163835"/>
    </source>
</evidence>